<dbReference type="InterPro" id="IPR051843">
    <property type="entry name" value="CPA1_transporter"/>
</dbReference>
<accession>A0AAF5DH38</accession>
<feature type="domain" description="Cation/H+ exchanger transmembrane" evidence="7">
    <location>
        <begin position="58"/>
        <end position="435"/>
    </location>
</feature>
<feature type="transmembrane region" description="Helical" evidence="6">
    <location>
        <begin position="261"/>
        <end position="278"/>
    </location>
</feature>
<feature type="transmembrane region" description="Helical" evidence="6">
    <location>
        <begin position="154"/>
        <end position="178"/>
    </location>
</feature>
<feature type="transmembrane region" description="Helical" evidence="6">
    <location>
        <begin position="1350"/>
        <end position="1371"/>
    </location>
</feature>
<feature type="transmembrane region" description="Helical" evidence="6">
    <location>
        <begin position="381"/>
        <end position="402"/>
    </location>
</feature>
<feature type="transmembrane region" description="Helical" evidence="6">
    <location>
        <begin position="1123"/>
        <end position="1145"/>
    </location>
</feature>
<feature type="transmembrane region" description="Helical" evidence="6">
    <location>
        <begin position="1289"/>
        <end position="1305"/>
    </location>
</feature>
<reference evidence="9" key="1">
    <citation type="submission" date="2024-02" db="UniProtKB">
        <authorList>
            <consortium name="WormBaseParasite"/>
        </authorList>
    </citation>
    <scope>IDENTIFICATION</scope>
</reference>
<feature type="transmembrane region" description="Helical" evidence="6">
    <location>
        <begin position="190"/>
        <end position="218"/>
    </location>
</feature>
<feature type="transmembrane region" description="Helical" evidence="6">
    <location>
        <begin position="1386"/>
        <end position="1408"/>
    </location>
</feature>
<dbReference type="PANTHER" id="PTHR31102:SF1">
    <property type="entry name" value="CATION_H+ EXCHANGER DOMAIN-CONTAINING PROTEIN"/>
    <property type="match status" value="1"/>
</dbReference>
<feature type="transmembrane region" description="Helical" evidence="6">
    <location>
        <begin position="224"/>
        <end position="249"/>
    </location>
</feature>
<feature type="domain" description="Cation/H+ exchanger transmembrane" evidence="7">
    <location>
        <begin position="1021"/>
        <end position="1399"/>
    </location>
</feature>
<evidence type="ECO:0000256" key="5">
    <source>
        <dbReference type="ARBA" id="ARBA00023136"/>
    </source>
</evidence>
<evidence type="ECO:0000256" key="3">
    <source>
        <dbReference type="ARBA" id="ARBA00022692"/>
    </source>
</evidence>
<dbReference type="GO" id="GO:0015297">
    <property type="term" value="F:antiporter activity"/>
    <property type="evidence" value="ECO:0007669"/>
    <property type="project" value="InterPro"/>
</dbReference>
<keyword evidence="4 6" id="KW-1133">Transmembrane helix</keyword>
<keyword evidence="5 6" id="KW-0472">Membrane</keyword>
<evidence type="ECO:0000256" key="6">
    <source>
        <dbReference type="SAM" id="Phobius"/>
    </source>
</evidence>
<keyword evidence="8" id="KW-1185">Reference proteome</keyword>
<feature type="transmembrane region" description="Helical" evidence="6">
    <location>
        <begin position="1011"/>
        <end position="1030"/>
    </location>
</feature>
<feature type="transmembrane region" description="Helical" evidence="6">
    <location>
        <begin position="284"/>
        <end position="303"/>
    </location>
</feature>
<feature type="transmembrane region" description="Helical" evidence="6">
    <location>
        <begin position="1251"/>
        <end position="1268"/>
    </location>
</feature>
<evidence type="ECO:0000259" key="7">
    <source>
        <dbReference type="Pfam" id="PF00999"/>
    </source>
</evidence>
<dbReference type="InterPro" id="IPR006153">
    <property type="entry name" value="Cation/H_exchanger_TM"/>
</dbReference>
<feature type="transmembrane region" description="Helical" evidence="6">
    <location>
        <begin position="422"/>
        <end position="446"/>
    </location>
</feature>
<feature type="transmembrane region" description="Helical" evidence="6">
    <location>
        <begin position="124"/>
        <end position="148"/>
    </location>
</feature>
<feature type="transmembrane region" description="Helical" evidence="6">
    <location>
        <begin position="40"/>
        <end position="59"/>
    </location>
</feature>
<feature type="transmembrane region" description="Helical" evidence="6">
    <location>
        <begin position="741"/>
        <end position="761"/>
    </location>
</feature>
<feature type="transmembrane region" description="Helical" evidence="6">
    <location>
        <begin position="347"/>
        <end position="369"/>
    </location>
</feature>
<feature type="transmembrane region" description="Helical" evidence="6">
    <location>
        <begin position="949"/>
        <end position="976"/>
    </location>
</feature>
<feature type="transmembrane region" description="Helical" evidence="6">
    <location>
        <begin position="1157"/>
        <end position="1185"/>
    </location>
</feature>
<dbReference type="Pfam" id="PF00999">
    <property type="entry name" value="Na_H_Exchanger"/>
    <property type="match status" value="2"/>
</dbReference>
<organism evidence="8 9">
    <name type="scientific">Strongyloides stercoralis</name>
    <name type="common">Threadworm</name>
    <dbReference type="NCBI Taxonomy" id="6248"/>
    <lineage>
        <taxon>Eukaryota</taxon>
        <taxon>Metazoa</taxon>
        <taxon>Ecdysozoa</taxon>
        <taxon>Nematoda</taxon>
        <taxon>Chromadorea</taxon>
        <taxon>Rhabditida</taxon>
        <taxon>Tylenchina</taxon>
        <taxon>Panagrolaimomorpha</taxon>
        <taxon>Strongyloidoidea</taxon>
        <taxon>Strongyloididae</taxon>
        <taxon>Strongyloides</taxon>
    </lineage>
</organism>
<feature type="transmembrane region" description="Helical" evidence="6">
    <location>
        <begin position="1317"/>
        <end position="1338"/>
    </location>
</feature>
<evidence type="ECO:0000313" key="8">
    <source>
        <dbReference type="Proteomes" id="UP000035681"/>
    </source>
</evidence>
<protein>
    <submittedName>
        <fullName evidence="9">Na_H_Exchanger domain-containing protein</fullName>
    </submittedName>
</protein>
<evidence type="ECO:0000256" key="4">
    <source>
        <dbReference type="ARBA" id="ARBA00022989"/>
    </source>
</evidence>
<comment type="similarity">
    <text evidence="2">Belongs to the monovalent cation:proton antiporter 1 (CPA1) transporter (TC 2.A.36) family.</text>
</comment>
<feature type="transmembrane region" description="Helical" evidence="6">
    <location>
        <begin position="1091"/>
        <end position="1117"/>
    </location>
</feature>
<dbReference type="Proteomes" id="UP000035681">
    <property type="component" value="Unplaced"/>
</dbReference>
<dbReference type="WBParaSite" id="TCONS_00012057.p1">
    <property type="protein sequence ID" value="TCONS_00012057.p1"/>
    <property type="gene ID" value="XLOC_007325"/>
</dbReference>
<dbReference type="InterPro" id="IPR038770">
    <property type="entry name" value="Na+/solute_symporter_sf"/>
</dbReference>
<proteinExistence type="inferred from homology"/>
<feature type="transmembrane region" description="Helical" evidence="6">
    <location>
        <begin position="1063"/>
        <end position="1079"/>
    </location>
</feature>
<feature type="transmembrane region" description="Helical" evidence="6">
    <location>
        <begin position="12"/>
        <end position="28"/>
    </location>
</feature>
<dbReference type="AlphaFoldDB" id="A0AAF5DH38"/>
<evidence type="ECO:0000313" key="9">
    <source>
        <dbReference type="WBParaSite" id="TCONS_00012057.p1"/>
    </source>
</evidence>
<keyword evidence="3 6" id="KW-0812">Transmembrane</keyword>
<dbReference type="Gene3D" id="1.20.1530.20">
    <property type="match status" value="2"/>
</dbReference>
<evidence type="ECO:0000256" key="1">
    <source>
        <dbReference type="ARBA" id="ARBA00004141"/>
    </source>
</evidence>
<comment type="subcellular location">
    <subcellularLocation>
        <location evidence="1">Membrane</location>
        <topology evidence="1">Multi-pass membrane protein</topology>
    </subcellularLocation>
</comment>
<dbReference type="PANTHER" id="PTHR31102">
    <property type="match status" value="1"/>
</dbReference>
<feature type="transmembrane region" description="Helical" evidence="6">
    <location>
        <begin position="642"/>
        <end position="664"/>
    </location>
</feature>
<dbReference type="GO" id="GO:0016020">
    <property type="term" value="C:membrane"/>
    <property type="evidence" value="ECO:0007669"/>
    <property type="project" value="UniProtKB-SubCell"/>
</dbReference>
<evidence type="ECO:0000256" key="2">
    <source>
        <dbReference type="ARBA" id="ARBA00007367"/>
    </source>
</evidence>
<sequence length="1474" mass="169309">KKMGALCKKLTVGFLIVILGYFILLFIFEKNFFEPLDGNGFSSLFITIFICWSLSFWLGKIISLIKISPLLGELIAGIVIRNLDFIERNITEDDKVGQFIRNLAFIFILMRTGFSLDMQALKKYFLLSFSLGIISTICEIIAITGISYFSLHLSFSICLTFASILASVSPAVIVPIVIELQEKKIGTNQGIPTIILVNATIINIFCITFYSVCLSIFYDKGTSSIWLLFSIPTGILFGIGIGFFIAFILRNCTRIESDIIHLQRSILLILTSLFIFFGCKYFNMDIVGPICILVVTILMSIYWNNENEIGTKKEENILKNIWNYILEPIIFCLIGMEVRFSNFDIELILVSLFILLFGLLFKLASLFVISFKSHLNIKERIFLSISFIPKATVQAALAPAFSFLLITKKKNQSLFTKQSADIIILNICIISIIITAPIGHMLMLLLNRKCLIQQKNEKQEINNEKEEEKCIDKKVVKKNGNNSNIFGSQKMFQSQVLSVIPESVSDENVPFIDERVNEKTRITCTKYFYFTCEKDKNVQYQSKRLKLKKKQWLNIISVKKKKKIEIFDICLIKNFIKVENIIDKDKSAYVIYKNEDKKIFPVTWKIGLKTKNENYLVTTNNTNINSKILIYLVIVTKKIYSIKMYFIFIFINIILSIINAQFLCKNHSDCKKMEGCVMDGFGSYCANKCTNSGTINGGCFINEMCRRIVDSKKDEAYKNVFKRKKLGKFLRKYFPRKMINFYKIFHINFLIFLLITVYSIYSQECKCHSDCPFGYGCNVINGAYNCRPLCTCSFYDMFICGGNSKCYCQIDAIGVACYSMNCNKILFLLIVLLLSNYVKSQWGCHYHYDCQLNCACYMYSYGSFCASKCNFANENFICNPYYSCVKSSDESETDDFKFTVINIVYNLDKKKYLNFFLVNFTIAMLYSFENNNEDQKKKIKKEKNIIKRFFNISKINIIYTFILIIIFTYFFLIGLFNRNFYDPFNKLSNEKKQNNVTINNSNLPTTLHSDGILLIFFALSIAIIFGYLLQFIYLPPLFGYLIIGIIIKNVQVLKNIFILPLNWSSYIRLMALVIIMIRCGTGLDIKAFKKYWLVSGAIGIVSTIFEGTSIALISIFIFNFPPLYGILFGFLLSATSPAIIVPSMIELEKKKIGTKKGLPTIILVGVSIDNIFSISVIYLFISFLFDLSTEINIIRSIINIILQIIGGIKFGLIVSILCYYIPKTTFYYFHTIRTLILVIASFALFFTFRHYSLHISGPISILSMTIFISIKWKNDNKDKMDNENKSLSYIWKLFFEPLLFFLIGYEMNLYQMSISSILVSLIFIGIGILGRIFTIFFITLFSHLSILESLYSSIAFIPKATVQAAIVPLVYETSLMSTNKDIKDNANIVLSTCILSILLTAPIGRLLLLGFSKLCLIKEDIIEENNENKRRTVISNPALGHWPNHVNYPIHPYYTNVYFPIQKNYSNYLDIFNH</sequence>
<feature type="transmembrane region" description="Helical" evidence="6">
    <location>
        <begin position="1227"/>
        <end position="1245"/>
    </location>
</feature>
<name>A0AAF5DH38_STRER</name>
<feature type="transmembrane region" description="Helical" evidence="6">
    <location>
        <begin position="1197"/>
        <end position="1220"/>
    </location>
</feature>
<dbReference type="GO" id="GO:1902600">
    <property type="term" value="P:proton transmembrane transport"/>
    <property type="evidence" value="ECO:0007669"/>
    <property type="project" value="InterPro"/>
</dbReference>